<keyword evidence="4" id="KW-0378">Hydrolase</keyword>
<dbReference type="InterPro" id="IPR057739">
    <property type="entry name" value="Glyco_hydro_29_N"/>
</dbReference>
<accession>A0A5J4S6U4</accession>
<keyword evidence="5" id="KW-0326">Glycosidase</keyword>
<name>A0A5J4S6U4_9ZZZZ</name>
<dbReference type="Gene3D" id="3.20.20.80">
    <property type="entry name" value="Glycosidases"/>
    <property type="match status" value="1"/>
</dbReference>
<dbReference type="SUPFAM" id="SSF51445">
    <property type="entry name" value="(Trans)glycosidases"/>
    <property type="match status" value="1"/>
</dbReference>
<dbReference type="InterPro" id="IPR000933">
    <property type="entry name" value="Glyco_hydro_29"/>
</dbReference>
<dbReference type="PANTHER" id="PTHR10030">
    <property type="entry name" value="ALPHA-L-FUCOSIDASE"/>
    <property type="match status" value="1"/>
</dbReference>
<evidence type="ECO:0000256" key="5">
    <source>
        <dbReference type="ARBA" id="ARBA00023295"/>
    </source>
</evidence>
<dbReference type="GO" id="GO:0016139">
    <property type="term" value="P:glycoside catabolic process"/>
    <property type="evidence" value="ECO:0007669"/>
    <property type="project" value="TreeGrafter"/>
</dbReference>
<keyword evidence="3" id="KW-0732">Signal</keyword>
<dbReference type="SMART" id="SM00812">
    <property type="entry name" value="Alpha_L_fucos"/>
    <property type="match status" value="1"/>
</dbReference>
<dbReference type="PANTHER" id="PTHR10030:SF37">
    <property type="entry name" value="ALPHA-L-FUCOSIDASE-RELATED"/>
    <property type="match status" value="1"/>
</dbReference>
<dbReference type="EC" id="3.2.1.51" evidence="2"/>
<dbReference type="GO" id="GO:0004560">
    <property type="term" value="F:alpha-L-fucosidase activity"/>
    <property type="evidence" value="ECO:0007669"/>
    <property type="project" value="InterPro"/>
</dbReference>
<dbReference type="EMBL" id="SNRY01000362">
    <property type="protein sequence ID" value="KAA6341839.1"/>
    <property type="molecule type" value="Genomic_DNA"/>
</dbReference>
<reference evidence="8" key="1">
    <citation type="submission" date="2019-03" db="EMBL/GenBank/DDBJ databases">
        <title>Single cell metagenomics reveals metabolic interactions within the superorganism composed of flagellate Streblomastix strix and complex community of Bacteroidetes bacteria on its surface.</title>
        <authorList>
            <person name="Treitli S.C."/>
            <person name="Kolisko M."/>
            <person name="Husnik F."/>
            <person name="Keeling P."/>
            <person name="Hampl V."/>
        </authorList>
    </citation>
    <scope>NUCLEOTIDE SEQUENCE</scope>
    <source>
        <strain evidence="8">STM</strain>
    </source>
</reference>
<evidence type="ECO:0000256" key="3">
    <source>
        <dbReference type="ARBA" id="ARBA00022729"/>
    </source>
</evidence>
<evidence type="ECO:0000256" key="2">
    <source>
        <dbReference type="ARBA" id="ARBA00012662"/>
    </source>
</evidence>
<feature type="domain" description="Glycoside hydrolase family 29 N-terminal" evidence="6">
    <location>
        <begin position="88"/>
        <end position="457"/>
    </location>
</feature>
<dbReference type="AlphaFoldDB" id="A0A5J4S6U4"/>
<organism evidence="8">
    <name type="scientific">termite gut metagenome</name>
    <dbReference type="NCBI Taxonomy" id="433724"/>
    <lineage>
        <taxon>unclassified sequences</taxon>
        <taxon>metagenomes</taxon>
        <taxon>organismal metagenomes</taxon>
    </lineage>
</organism>
<dbReference type="Gene3D" id="2.60.40.1180">
    <property type="entry name" value="Golgi alpha-mannosidase II"/>
    <property type="match status" value="1"/>
</dbReference>
<dbReference type="InterPro" id="IPR013780">
    <property type="entry name" value="Glyco_hydro_b"/>
</dbReference>
<dbReference type="Pfam" id="PF01120">
    <property type="entry name" value="Alpha_L_fucos"/>
    <property type="match status" value="1"/>
</dbReference>
<evidence type="ECO:0000313" key="8">
    <source>
        <dbReference type="EMBL" id="KAA6341839.1"/>
    </source>
</evidence>
<protein>
    <recommendedName>
        <fullName evidence="2">alpha-L-fucosidase</fullName>
        <ecNumber evidence="2">3.2.1.51</ecNumber>
    </recommendedName>
</protein>
<dbReference type="InterPro" id="IPR017853">
    <property type="entry name" value="GH"/>
</dbReference>
<dbReference type="GO" id="GO:0006004">
    <property type="term" value="P:fucose metabolic process"/>
    <property type="evidence" value="ECO:0007669"/>
    <property type="project" value="TreeGrafter"/>
</dbReference>
<feature type="domain" description="Alpha-L-fucosidase C-terminal" evidence="7">
    <location>
        <begin position="469"/>
        <end position="552"/>
    </location>
</feature>
<comment type="similarity">
    <text evidence="1">Belongs to the glycosyl hydrolase 29 family.</text>
</comment>
<evidence type="ECO:0000256" key="1">
    <source>
        <dbReference type="ARBA" id="ARBA00007951"/>
    </source>
</evidence>
<evidence type="ECO:0000259" key="6">
    <source>
        <dbReference type="Pfam" id="PF01120"/>
    </source>
</evidence>
<evidence type="ECO:0000259" key="7">
    <source>
        <dbReference type="Pfam" id="PF16757"/>
    </source>
</evidence>
<gene>
    <name evidence="8" type="ORF">EZS27_010383</name>
</gene>
<evidence type="ECO:0000256" key="4">
    <source>
        <dbReference type="ARBA" id="ARBA00022801"/>
    </source>
</evidence>
<dbReference type="Pfam" id="PF16757">
    <property type="entry name" value="Fucosidase_C"/>
    <property type="match status" value="1"/>
</dbReference>
<sequence>MKNLKLVALSVLFGLSSFCYAQDNDEVRMGTKKQVSDDIPVAPAEYRRPEGYSPVEHRYKYNLTDLKDTYSETIMEKAQKEFNRVVSVNGAGKWKPSSASLDSHQCPEWYQDIKFGMFVDWGPWAIGGWAVKRGLKEPMYPDWYEHRLDNDANCEKYHDKNWGTDFERDDLLPFFQGKRYEPEKLIDIAVESGMKYVIPFSKHCTGYCLWPSSYTFRDAGDMAGNDFIRPLADNARAKGLKFGFYLCLMEWEYPIIDHDGTLINQYFPDKYASYTPKLETWCMGKIPVRDYLRDYLIPLSVEHIDLYDPDILWYDSEWEASLNVQGSYDIAAYFYNHAEGRKEVAVNDRYGFQNGKSLRGYRGDFYTSEYGLFMPEDRKEGYIWEENRGISQSFGFNWQDTEENVITSKEFVHTFVDVISRGGNFLLLVNLDGQGALPKVQERRLKDVGKWLKVNGEGIYATRAYSTTKENNICYTRSKDEKTVYAISLEWPGKELSLKSVQPAAGSKVYMLGYNEPLKWISKDGVTAITLPAKLQKEANRPCEHAYTFKIQK</sequence>
<proteinExistence type="inferred from homology"/>
<dbReference type="InterPro" id="IPR031919">
    <property type="entry name" value="Fucosidase_C"/>
</dbReference>
<comment type="caution">
    <text evidence="8">The sequence shown here is derived from an EMBL/GenBank/DDBJ whole genome shotgun (WGS) entry which is preliminary data.</text>
</comment>
<dbReference type="GO" id="GO:0005764">
    <property type="term" value="C:lysosome"/>
    <property type="evidence" value="ECO:0007669"/>
    <property type="project" value="TreeGrafter"/>
</dbReference>